<dbReference type="STRING" id="651662.SAMN04488069_12113"/>
<dbReference type="GO" id="GO:0016853">
    <property type="term" value="F:isomerase activity"/>
    <property type="evidence" value="ECO:0007669"/>
    <property type="project" value="UniProtKB-KW"/>
</dbReference>
<dbReference type="SUPFAM" id="SSF51366">
    <property type="entry name" value="Ribulose-phoshate binding barrel"/>
    <property type="match status" value="1"/>
</dbReference>
<proteinExistence type="predicted"/>
<dbReference type="RefSeq" id="WP_092743753.1">
    <property type="nucleotide sequence ID" value="NZ_FNOV01000021.1"/>
</dbReference>
<keyword evidence="2" id="KW-1185">Reference proteome</keyword>
<name>A0A1H3P2V0_9BACT</name>
<dbReference type="Proteomes" id="UP000199249">
    <property type="component" value="Unassembled WGS sequence"/>
</dbReference>
<gene>
    <name evidence="1" type="ORF">SAMN04488069_12113</name>
</gene>
<evidence type="ECO:0000313" key="2">
    <source>
        <dbReference type="Proteomes" id="UP000199249"/>
    </source>
</evidence>
<accession>A0A1H3P2V0</accession>
<keyword evidence="1" id="KW-0413">Isomerase</keyword>
<sequence length="213" mass="22426">MSLLLPVLVRGINNLSDARYCAGMGADGLIFTLDPSLPGAVDAATVKELAGWVAGVEIIGEFGGTMPVSEINRLVEECSLTRVLLRDSSQPVTAYSALTVPAVLEIPQMAAYDGEYHQQAQKSFTAALPAGFELLTRALDFGPDASTDEGYRIMAGAAATAPLWLSGSFTPETLPALLAAVQPAGLILQGGDEIKPGIRDFDELEALFEALEE</sequence>
<dbReference type="EMBL" id="FNOV01000021">
    <property type="protein sequence ID" value="SDY95437.1"/>
    <property type="molecule type" value="Genomic_DNA"/>
</dbReference>
<reference evidence="2" key="1">
    <citation type="submission" date="2016-10" db="EMBL/GenBank/DDBJ databases">
        <authorList>
            <person name="Varghese N."/>
            <person name="Submissions S."/>
        </authorList>
    </citation>
    <scope>NUCLEOTIDE SEQUENCE [LARGE SCALE GENOMIC DNA]</scope>
    <source>
        <strain evidence="2">CGMCC 1.8975</strain>
    </source>
</reference>
<dbReference type="InterPro" id="IPR011060">
    <property type="entry name" value="RibuloseP-bd_barrel"/>
</dbReference>
<dbReference type="AlphaFoldDB" id="A0A1H3P2V0"/>
<dbReference type="OrthoDB" id="941905at2"/>
<dbReference type="Gene3D" id="3.20.20.70">
    <property type="entry name" value="Aldolase class I"/>
    <property type="match status" value="1"/>
</dbReference>
<organism evidence="1 2">
    <name type="scientific">Hymenobacter psychrophilus</name>
    <dbReference type="NCBI Taxonomy" id="651662"/>
    <lineage>
        <taxon>Bacteria</taxon>
        <taxon>Pseudomonadati</taxon>
        <taxon>Bacteroidota</taxon>
        <taxon>Cytophagia</taxon>
        <taxon>Cytophagales</taxon>
        <taxon>Hymenobacteraceae</taxon>
        <taxon>Hymenobacter</taxon>
    </lineage>
</organism>
<protein>
    <submittedName>
        <fullName evidence="1">Phosphoribosylanthranilate isomerase</fullName>
    </submittedName>
</protein>
<evidence type="ECO:0000313" key="1">
    <source>
        <dbReference type="EMBL" id="SDY95437.1"/>
    </source>
</evidence>
<dbReference type="InterPro" id="IPR013785">
    <property type="entry name" value="Aldolase_TIM"/>
</dbReference>